<feature type="region of interest" description="Disordered" evidence="1">
    <location>
        <begin position="74"/>
        <end position="99"/>
    </location>
</feature>
<organism evidence="2 3">
    <name type="scientific">Populus trichocarpa</name>
    <name type="common">Western balsam poplar</name>
    <name type="synonym">Populus balsamifera subsp. trichocarpa</name>
    <dbReference type="NCBI Taxonomy" id="3694"/>
    <lineage>
        <taxon>Eukaryota</taxon>
        <taxon>Viridiplantae</taxon>
        <taxon>Streptophyta</taxon>
        <taxon>Embryophyta</taxon>
        <taxon>Tracheophyta</taxon>
        <taxon>Spermatophyta</taxon>
        <taxon>Magnoliopsida</taxon>
        <taxon>eudicotyledons</taxon>
        <taxon>Gunneridae</taxon>
        <taxon>Pentapetalae</taxon>
        <taxon>rosids</taxon>
        <taxon>fabids</taxon>
        <taxon>Malpighiales</taxon>
        <taxon>Salicaceae</taxon>
        <taxon>Saliceae</taxon>
        <taxon>Populus</taxon>
    </lineage>
</organism>
<sequence length="99" mass="9846">MNGFERERRWWVVIVKWKVRHWIVPVTSWWSIKGIASTRPIRLLRGQSGNGVGGVGHAGHSLIGAGGGGHSGIAGGGGEGGGGGGGHSGIAGGGGDGKG</sequence>
<dbReference type="Proteomes" id="UP000006729">
    <property type="component" value="Chromosome 14"/>
</dbReference>
<evidence type="ECO:0000256" key="1">
    <source>
        <dbReference type="SAM" id="MobiDB-lite"/>
    </source>
</evidence>
<proteinExistence type="predicted"/>
<accession>A0A2K1XUL3</accession>
<dbReference type="EMBL" id="CM009303">
    <property type="protein sequence ID" value="PNT04460.1"/>
    <property type="molecule type" value="Genomic_DNA"/>
</dbReference>
<evidence type="ECO:0000313" key="2">
    <source>
        <dbReference type="EMBL" id="PNT04460.1"/>
    </source>
</evidence>
<reference evidence="2 3" key="1">
    <citation type="journal article" date="2006" name="Science">
        <title>The genome of black cottonwood, Populus trichocarpa (Torr. &amp; Gray).</title>
        <authorList>
            <person name="Tuskan G.A."/>
            <person name="Difazio S."/>
            <person name="Jansson S."/>
            <person name="Bohlmann J."/>
            <person name="Grigoriev I."/>
            <person name="Hellsten U."/>
            <person name="Putnam N."/>
            <person name="Ralph S."/>
            <person name="Rombauts S."/>
            <person name="Salamov A."/>
            <person name="Schein J."/>
            <person name="Sterck L."/>
            <person name="Aerts A."/>
            <person name="Bhalerao R.R."/>
            <person name="Bhalerao R.P."/>
            <person name="Blaudez D."/>
            <person name="Boerjan W."/>
            <person name="Brun A."/>
            <person name="Brunner A."/>
            <person name="Busov V."/>
            <person name="Campbell M."/>
            <person name="Carlson J."/>
            <person name="Chalot M."/>
            <person name="Chapman J."/>
            <person name="Chen G.L."/>
            <person name="Cooper D."/>
            <person name="Coutinho P.M."/>
            <person name="Couturier J."/>
            <person name="Covert S."/>
            <person name="Cronk Q."/>
            <person name="Cunningham R."/>
            <person name="Davis J."/>
            <person name="Degroeve S."/>
            <person name="Dejardin A."/>
            <person name="Depamphilis C."/>
            <person name="Detter J."/>
            <person name="Dirks B."/>
            <person name="Dubchak I."/>
            <person name="Duplessis S."/>
            <person name="Ehlting J."/>
            <person name="Ellis B."/>
            <person name="Gendler K."/>
            <person name="Goodstein D."/>
            <person name="Gribskov M."/>
            <person name="Grimwood J."/>
            <person name="Groover A."/>
            <person name="Gunter L."/>
            <person name="Hamberger B."/>
            <person name="Heinze B."/>
            <person name="Helariutta Y."/>
            <person name="Henrissat B."/>
            <person name="Holligan D."/>
            <person name="Holt R."/>
            <person name="Huang W."/>
            <person name="Islam-Faridi N."/>
            <person name="Jones S."/>
            <person name="Jones-Rhoades M."/>
            <person name="Jorgensen R."/>
            <person name="Joshi C."/>
            <person name="Kangasjarvi J."/>
            <person name="Karlsson J."/>
            <person name="Kelleher C."/>
            <person name="Kirkpatrick R."/>
            <person name="Kirst M."/>
            <person name="Kohler A."/>
            <person name="Kalluri U."/>
            <person name="Larimer F."/>
            <person name="Leebens-Mack J."/>
            <person name="Leple J.C."/>
            <person name="Locascio P."/>
            <person name="Lou Y."/>
            <person name="Lucas S."/>
            <person name="Martin F."/>
            <person name="Montanini B."/>
            <person name="Napoli C."/>
            <person name="Nelson D.R."/>
            <person name="Nelson C."/>
            <person name="Nieminen K."/>
            <person name="Nilsson O."/>
            <person name="Pereda V."/>
            <person name="Peter G."/>
            <person name="Philippe R."/>
            <person name="Pilate G."/>
            <person name="Poliakov A."/>
            <person name="Razumovskaya J."/>
            <person name="Richardson P."/>
            <person name="Rinaldi C."/>
            <person name="Ritland K."/>
            <person name="Rouze P."/>
            <person name="Ryaboy D."/>
            <person name="Schmutz J."/>
            <person name="Schrader J."/>
            <person name="Segerman B."/>
            <person name="Shin H."/>
            <person name="Siddiqui A."/>
            <person name="Sterky F."/>
            <person name="Terry A."/>
            <person name="Tsai C.J."/>
            <person name="Uberbacher E."/>
            <person name="Unneberg P."/>
            <person name="Vahala J."/>
            <person name="Wall K."/>
            <person name="Wessler S."/>
            <person name="Yang G."/>
            <person name="Yin T."/>
            <person name="Douglas C."/>
            <person name="Marra M."/>
            <person name="Sandberg G."/>
            <person name="Van de Peer Y."/>
            <person name="Rokhsar D."/>
        </authorList>
    </citation>
    <scope>NUCLEOTIDE SEQUENCE [LARGE SCALE GENOMIC DNA]</scope>
    <source>
        <strain evidence="3">cv. Nisqually</strain>
    </source>
</reference>
<keyword evidence="3" id="KW-1185">Reference proteome</keyword>
<protein>
    <submittedName>
        <fullName evidence="2">Uncharacterized protein</fullName>
    </submittedName>
</protein>
<dbReference type="AlphaFoldDB" id="A0A2K1XUL3"/>
<gene>
    <name evidence="2" type="ORF">POPTR_014G124600</name>
</gene>
<evidence type="ECO:0000313" key="3">
    <source>
        <dbReference type="Proteomes" id="UP000006729"/>
    </source>
</evidence>
<name>A0A2K1XUL3_POPTR</name>
<dbReference type="InParanoid" id="A0A2K1XUL3"/>